<proteinExistence type="predicted"/>
<evidence type="ECO:0000313" key="2">
    <source>
        <dbReference type="Proteomes" id="UP000006735"/>
    </source>
</evidence>
<organism evidence="1 2">
    <name type="scientific">Xanthomonas oryzae pv. oryzae (strain KACC10331 / KXO85)</name>
    <dbReference type="NCBI Taxonomy" id="291331"/>
    <lineage>
        <taxon>Bacteria</taxon>
        <taxon>Pseudomonadati</taxon>
        <taxon>Pseudomonadota</taxon>
        <taxon>Gammaproteobacteria</taxon>
        <taxon>Lysobacterales</taxon>
        <taxon>Lysobacteraceae</taxon>
        <taxon>Xanthomonas</taxon>
    </lineage>
</organism>
<dbReference type="HOGENOM" id="CLU_1000957_0_0_6"/>
<keyword evidence="2" id="KW-1185">Reference proteome</keyword>
<protein>
    <recommendedName>
        <fullName evidence="3">NAD-specific glutamate dehydrogenase</fullName>
    </recommendedName>
</protein>
<reference evidence="1 2" key="1">
    <citation type="journal article" date="2005" name="Nucleic Acids Res.">
        <title>The genome sequence of Xanthomonas oryzae pathovar oryzae KACC10331, the bacterial blight pathogen of rice.</title>
        <authorList>
            <person name="Lee B.M."/>
            <person name="Park Y.J."/>
            <person name="Park D.S."/>
            <person name="Kang H.W."/>
            <person name="Kim J.G."/>
            <person name="Song E.S."/>
            <person name="Park I.C."/>
            <person name="Yoon U.H."/>
            <person name="Hahn J.H."/>
            <person name="Koo B.S."/>
            <person name="Lee G.B."/>
            <person name="Kim H."/>
            <person name="Park H.S."/>
            <person name="Yoon K.O."/>
            <person name="Kim J.H."/>
            <person name="Jung C.H."/>
            <person name="Koh N.H."/>
            <person name="Seo J.S."/>
            <person name="Go S.J."/>
        </authorList>
    </citation>
    <scope>NUCLEOTIDE SEQUENCE [LARGE SCALE GENOMIC DNA]</scope>
    <source>
        <strain evidence="2">KACC10331 / KXO85</strain>
    </source>
</reference>
<dbReference type="KEGG" id="xoo:XOO4156"/>
<dbReference type="Proteomes" id="UP000006735">
    <property type="component" value="Chromosome"/>
</dbReference>
<accession>Q5GV63</accession>
<sequence>MAGRPALWRWRACKQARNGLVLNLFAQVTPVKQFFDLTLEQRFDLHALLEREVLGALFEQVLIEVEVLQVHLRVEDIFLIDVDIDHLVARLHVLGEEVLDRIDLVVDVVLLPLHIAGKATDTVVHDHDVRFQRLDQIVQRLQRRDHATGCHIDVGTERGDAFLRVRFRICMDSDMTLVHVSNHGVGDQLPAGLLLVDHRFFGDQNRHRCTLRIVVLTCDIEDVGANDLGHIGQDLRQTISVVLLIDILDVALTLLFGTRITDVVDVEAQRLGEVVEPL</sequence>
<name>Q5GV63_XANOR</name>
<dbReference type="EMBL" id="AE013598">
    <property type="protein sequence ID" value="AAW77410.1"/>
    <property type="molecule type" value="Genomic_DNA"/>
</dbReference>
<dbReference type="AlphaFoldDB" id="Q5GV63"/>
<evidence type="ECO:0000313" key="1">
    <source>
        <dbReference type="EMBL" id="AAW77410.1"/>
    </source>
</evidence>
<gene>
    <name evidence="1" type="ordered locus">XOO4156</name>
</gene>
<evidence type="ECO:0008006" key="3">
    <source>
        <dbReference type="Google" id="ProtNLM"/>
    </source>
</evidence>